<feature type="chain" id="PRO_5039719787" evidence="4">
    <location>
        <begin position="20"/>
        <end position="1929"/>
    </location>
</feature>
<dbReference type="Pfam" id="PF07703">
    <property type="entry name" value="A2M_BRD"/>
    <property type="match status" value="1"/>
</dbReference>
<dbReference type="SUPFAM" id="SSF48239">
    <property type="entry name" value="Terpenoid cyclases/Protein prenyltransferases"/>
    <property type="match status" value="1"/>
</dbReference>
<dbReference type="SMART" id="SM01359">
    <property type="entry name" value="A2M_N_2"/>
    <property type="match status" value="1"/>
</dbReference>
<feature type="domain" description="Alpha-2-macroglobulin" evidence="6">
    <location>
        <begin position="1275"/>
        <end position="1367"/>
    </location>
</feature>
<evidence type="ECO:0000256" key="3">
    <source>
        <dbReference type="SAM" id="MobiDB-lite"/>
    </source>
</evidence>
<dbReference type="EMBL" id="DXAQ01000091">
    <property type="protein sequence ID" value="HIZ89458.1"/>
    <property type="molecule type" value="Genomic_DNA"/>
</dbReference>
<comment type="similarity">
    <text evidence="1">Belongs to the protease inhibitor I39 (alpha-2-macroglobulin) family. Bacterial alpha-2-macroglobulin subfamily.</text>
</comment>
<evidence type="ECO:0000313" key="7">
    <source>
        <dbReference type="EMBL" id="HIZ89458.1"/>
    </source>
</evidence>
<dbReference type="InterPro" id="IPR011625">
    <property type="entry name" value="A2M_N_BRD"/>
</dbReference>
<dbReference type="PANTHER" id="PTHR40094:SF1">
    <property type="entry name" value="UBIQUITIN DOMAIN-CONTAINING PROTEIN"/>
    <property type="match status" value="1"/>
</dbReference>
<evidence type="ECO:0000256" key="2">
    <source>
        <dbReference type="ARBA" id="ARBA00022729"/>
    </source>
</evidence>
<dbReference type="InterPro" id="IPR021868">
    <property type="entry name" value="Alpha_2_Macroglob_MG3"/>
</dbReference>
<evidence type="ECO:0000313" key="8">
    <source>
        <dbReference type="Proteomes" id="UP000824176"/>
    </source>
</evidence>
<keyword evidence="2 4" id="KW-0732">Signal</keyword>
<evidence type="ECO:0000256" key="1">
    <source>
        <dbReference type="ARBA" id="ARBA00010556"/>
    </source>
</evidence>
<proteinExistence type="inferred from homology"/>
<dbReference type="Pfam" id="PF01835">
    <property type="entry name" value="MG2"/>
    <property type="match status" value="1"/>
</dbReference>
<dbReference type="GO" id="GO:0004866">
    <property type="term" value="F:endopeptidase inhibitor activity"/>
    <property type="evidence" value="ECO:0007669"/>
    <property type="project" value="InterPro"/>
</dbReference>
<dbReference type="InterPro" id="IPR008930">
    <property type="entry name" value="Terpenoid_cyclase/PrenylTrfase"/>
</dbReference>
<dbReference type="Pfam" id="PF17973">
    <property type="entry name" value="bMG10"/>
    <property type="match status" value="1"/>
</dbReference>
<dbReference type="InterPro" id="IPR013783">
    <property type="entry name" value="Ig-like_fold"/>
</dbReference>
<dbReference type="InterPro" id="IPR041203">
    <property type="entry name" value="Bact_A2M_MG5"/>
</dbReference>
<protein>
    <submittedName>
        <fullName evidence="7">Alpha-2-macroglobulin family protein</fullName>
    </submittedName>
</protein>
<dbReference type="Gene3D" id="1.50.10.20">
    <property type="match status" value="1"/>
</dbReference>
<dbReference type="InterPro" id="IPR002890">
    <property type="entry name" value="MG2"/>
</dbReference>
<dbReference type="Proteomes" id="UP000824176">
    <property type="component" value="Unassembled WGS sequence"/>
</dbReference>
<dbReference type="Gene3D" id="2.60.40.3710">
    <property type="match status" value="1"/>
</dbReference>
<feature type="domain" description="Alpha-2-macroglobulin bait region" evidence="5">
    <location>
        <begin position="1067"/>
        <end position="1206"/>
    </location>
</feature>
<dbReference type="InterPro" id="IPR041246">
    <property type="entry name" value="Bact_MG10"/>
</dbReference>
<feature type="signal peptide" evidence="4">
    <location>
        <begin position="1"/>
        <end position="19"/>
    </location>
</feature>
<dbReference type="Pfam" id="PF17972">
    <property type="entry name" value="bMG5"/>
    <property type="match status" value="1"/>
</dbReference>
<evidence type="ECO:0000259" key="5">
    <source>
        <dbReference type="SMART" id="SM01359"/>
    </source>
</evidence>
<sequence>MKKKLLILFVLSLFMFNLAGCTSSKDENTAQPVTQEKQIQAASEKPVQNEKENNPVKVSDNTNEQVNIADSTAVKQTSKETISNKVILTYSVKKPESSNPESKLSNLEIIFSSDSSNQAFKDNVENNLDKYIKINPAVKGKWSLRNGKYLSFAPQNEWKADTKYTVTIDKGAFNEYYEVPKTEISFNTNPFTFKIDSEKINGDYDSDKREYSLHIVFNYLFDQKQFKKEAKFYVEDKEVPVKITFDKDGYGALIKSPKMNLFSDKDIMLTFTLPRIKSADGSSTLQYEINHNYVLNKILEGKSFFIDDVRSVILKDENGSPRNVLVVAFSQPVNQSDVLRYSSLVYTRDDVDTVLDSNGTNKGKNMPLIPINTGNSADLVYSFYVDIDKDKSIDSERALYLVIDKSLESVSGKPLNDDYYKRISFDKLPQTVQILQKGSLLSLKSKKMVTFETRGVAGLKLEVGKILPEQVQHIINFTESEGLGDVSFKNSYTMDATNFAVFKKANLPLASSDPVIPSYATIDLEKYLGGTPGLYYVKADGIDRNGNMIYKSSYSYDDYDDYYYDDEYEYDSDSSYVGISRFILVTDMYMIAKENNNNQVDVFVASISNGEPVKNAVVEVIAKNGLSIVSGETDKNGHFKYELSKSDDSRNNPIAITAKKGDDFTYLPFSYNRNIEYSKFDIDGEYVSSGDALKAMVFTDRGIYRPGETVYLASIIKDTAWKKDLSGVPVEIVVKSPKNEVVFNEKYSLDKSGFIDFDMATQSYFTTGMYDAVIYLLNNSGSRNSALGSVEFELKEFDTDTIRVAVNFDNQTSKGWMKNEHLIAKIKADNMFGTPAAQRRVKSEVSFTPSTYYFPEFKGYRFIDPYIESSSNVRKPYSPELPDTQTDDKGQAEYNISELFQNFSRGTYLLEFSSEVFEKGSGDGVTGYKSIKVSPADYLVGYTTESYLHYLDLNEDAKVNFIAVDNNLNKIALENIKYRLMQVTYVNQLIKDNSGRYRYSTVKRYNVLNSGSLSISDKGTDISLPTNVNGDMVYEVVDKDNQAIGRVEYFVSGSQGIDTSLAKEAELSLKLDKAEYKAGDTINMNITAPYSGYGLITIEKEKVYAFKWFKADTNTIIETIKVPEDLEGNGYINVAFVRDISSKDIYSKPLSYAVMPFSIDKSKRTINITLKTPEIVLPGSTVDVEYSADKSGKIIVYGVDEGILQVAGYKLPDPLAFFMQKIALLVKTKQTADLILPDYKVLSEVSGIGGGEDAVMASMIAKRLNPFARAVEKPVAHWSHIIDVKAGDKNIEKIEIPAHFNGSMKVMAVAVSEEGVGSYETAFIARSPIVMTPNMPYAAVAGDKFQLSVGVTNLIEGKDNATIKVTAKPSKHLKITDETLKTVTIKNGGEALLLFNVEVLDELGSAEIVLEAESTDIKDIIKSKVTLSVRPAVPYRTNIQIGTFTSKSENIKVDKRDMYDFAVKREVAVSSNPLIAVSGIGNYLQNYPYGCTEQITSKIYPVVIFAATNGTINTKEVQDVFNAYINELTKRQKGSNGFTYWSGGSYVYDLPAIYATQLLIDARELGFNVPDTLYNNAINYIQSVADRKPHSYSGARDIAFAVYLLARVGTVNSRALNVLESYLDTVDNNWKSSLTASYIGAAYILYKNENKGYELLESSKPSYVKYLFWGDFYDSLTNISRYVYLAGRHAKDIIANDRGFINKILEEINGGYYNSFSSAFALAALYGVSADDKELPVYEEAGNGVTVDSSNKNKAVFSNDITNIKVSYDKSNKLGYYYYVTTSGFDKNIPKQTSNGIKITKKFLDKKGNEIKEGFQGDEVTVVLNIERNDSGNSYNVMTALTDLVPGGTEILTKSGINASNNYESHEFREDRAIIYLNIPKYYRGSVSYKLKLLSSGTFTVPPVYAESLYNRDINATGNSFTFKINEAQ</sequence>
<feature type="region of interest" description="Disordered" evidence="3">
    <location>
        <begin position="26"/>
        <end position="63"/>
    </location>
</feature>
<name>A0A9D2GT04_9BACT</name>
<dbReference type="InterPro" id="IPR001599">
    <property type="entry name" value="Macroglobln_a2"/>
</dbReference>
<dbReference type="InterPro" id="IPR051802">
    <property type="entry name" value="YfhM-like"/>
</dbReference>
<feature type="compositionally biased region" description="Polar residues" evidence="3">
    <location>
        <begin position="29"/>
        <end position="41"/>
    </location>
</feature>
<dbReference type="Pfam" id="PF11974">
    <property type="entry name" value="bMG3"/>
    <property type="match status" value="1"/>
</dbReference>
<dbReference type="Pfam" id="PF00207">
    <property type="entry name" value="A2M"/>
    <property type="match status" value="1"/>
</dbReference>
<evidence type="ECO:0000256" key="4">
    <source>
        <dbReference type="SAM" id="SignalP"/>
    </source>
</evidence>
<accession>A0A9D2GT04</accession>
<dbReference type="Gene3D" id="2.60.40.1930">
    <property type="match status" value="1"/>
</dbReference>
<gene>
    <name evidence="7" type="ORF">H9804_05900</name>
</gene>
<reference evidence="7" key="2">
    <citation type="submission" date="2021-04" db="EMBL/GenBank/DDBJ databases">
        <authorList>
            <person name="Gilroy R."/>
        </authorList>
    </citation>
    <scope>NUCLEOTIDE SEQUENCE</scope>
    <source>
        <strain evidence="7">ChiW4-1371</strain>
    </source>
</reference>
<evidence type="ECO:0000259" key="6">
    <source>
        <dbReference type="SMART" id="SM01360"/>
    </source>
</evidence>
<organism evidence="7 8">
    <name type="scientific">Candidatus Mucispirillum faecigallinarum</name>
    <dbReference type="NCBI Taxonomy" id="2838699"/>
    <lineage>
        <taxon>Bacteria</taxon>
        <taxon>Pseudomonadati</taxon>
        <taxon>Deferribacterota</taxon>
        <taxon>Deferribacteres</taxon>
        <taxon>Deferribacterales</taxon>
        <taxon>Mucispirillaceae</taxon>
        <taxon>Mucispirillum</taxon>
    </lineage>
</organism>
<dbReference type="CDD" id="cd02891">
    <property type="entry name" value="A2M_like"/>
    <property type="match status" value="1"/>
</dbReference>
<comment type="caution">
    <text evidence="7">The sequence shown here is derived from an EMBL/GenBank/DDBJ whole genome shotgun (WGS) entry which is preliminary data.</text>
</comment>
<dbReference type="PANTHER" id="PTHR40094">
    <property type="entry name" value="ALPHA-2-MACROGLOBULIN HOMOLOG"/>
    <property type="match status" value="1"/>
</dbReference>
<dbReference type="Gene3D" id="2.60.40.10">
    <property type="entry name" value="Immunoglobulins"/>
    <property type="match status" value="1"/>
</dbReference>
<dbReference type="SMART" id="SM01360">
    <property type="entry name" value="A2M"/>
    <property type="match status" value="1"/>
</dbReference>
<reference evidence="7" key="1">
    <citation type="journal article" date="2021" name="PeerJ">
        <title>Extensive microbial diversity within the chicken gut microbiome revealed by metagenomics and culture.</title>
        <authorList>
            <person name="Gilroy R."/>
            <person name="Ravi A."/>
            <person name="Getino M."/>
            <person name="Pursley I."/>
            <person name="Horton D.L."/>
            <person name="Alikhan N.F."/>
            <person name="Baker D."/>
            <person name="Gharbi K."/>
            <person name="Hall N."/>
            <person name="Watson M."/>
            <person name="Adriaenssens E.M."/>
            <person name="Foster-Nyarko E."/>
            <person name="Jarju S."/>
            <person name="Secka A."/>
            <person name="Antonio M."/>
            <person name="Oren A."/>
            <person name="Chaudhuri R.R."/>
            <person name="La Ragione R."/>
            <person name="Hildebrand F."/>
            <person name="Pallen M.J."/>
        </authorList>
    </citation>
    <scope>NUCLEOTIDE SEQUENCE</scope>
    <source>
        <strain evidence="7">ChiW4-1371</strain>
    </source>
</reference>